<evidence type="ECO:0000256" key="2">
    <source>
        <dbReference type="SAM" id="MobiDB-lite"/>
    </source>
</evidence>
<feature type="region of interest" description="Disordered" evidence="2">
    <location>
        <begin position="84"/>
        <end position="111"/>
    </location>
</feature>
<proteinExistence type="predicted"/>
<organism evidence="4 5">
    <name type="scientific">Furculomyces boomerangus</name>
    <dbReference type="NCBI Taxonomy" id="61424"/>
    <lineage>
        <taxon>Eukaryota</taxon>
        <taxon>Fungi</taxon>
        <taxon>Fungi incertae sedis</taxon>
        <taxon>Zoopagomycota</taxon>
        <taxon>Kickxellomycotina</taxon>
        <taxon>Harpellomycetes</taxon>
        <taxon>Harpellales</taxon>
        <taxon>Harpellaceae</taxon>
        <taxon>Furculomyces</taxon>
    </lineage>
</organism>
<dbReference type="InterPro" id="IPR004114">
    <property type="entry name" value="THUMP_dom"/>
</dbReference>
<dbReference type="GO" id="GO:0003723">
    <property type="term" value="F:RNA binding"/>
    <property type="evidence" value="ECO:0007669"/>
    <property type="project" value="UniProtKB-UniRule"/>
</dbReference>
<evidence type="ECO:0000259" key="3">
    <source>
        <dbReference type="PROSITE" id="PS51165"/>
    </source>
</evidence>
<dbReference type="GO" id="GO:0006400">
    <property type="term" value="P:tRNA modification"/>
    <property type="evidence" value="ECO:0007669"/>
    <property type="project" value="InterPro"/>
</dbReference>
<dbReference type="SUPFAM" id="SSF143437">
    <property type="entry name" value="THUMP domain-like"/>
    <property type="match status" value="1"/>
</dbReference>
<dbReference type="SMART" id="SM00981">
    <property type="entry name" value="THUMP"/>
    <property type="match status" value="1"/>
</dbReference>
<dbReference type="PROSITE" id="PS51165">
    <property type="entry name" value="THUMP"/>
    <property type="match status" value="1"/>
</dbReference>
<keyword evidence="1" id="KW-0694">RNA-binding</keyword>
<dbReference type="Pfam" id="PF02926">
    <property type="entry name" value="THUMP"/>
    <property type="match status" value="1"/>
</dbReference>
<dbReference type="Proteomes" id="UP000245699">
    <property type="component" value="Unassembled WGS sequence"/>
</dbReference>
<keyword evidence="5" id="KW-1185">Reference proteome</keyword>
<comment type="caution">
    <text evidence="4">The sequence shown here is derived from an EMBL/GenBank/DDBJ whole genome shotgun (WGS) entry which is preliminary data.</text>
</comment>
<evidence type="ECO:0000313" key="4">
    <source>
        <dbReference type="EMBL" id="PVU91212.1"/>
    </source>
</evidence>
<evidence type="ECO:0000256" key="1">
    <source>
        <dbReference type="PROSITE-ProRule" id="PRU00529"/>
    </source>
</evidence>
<protein>
    <recommendedName>
        <fullName evidence="3">THUMP domain-containing protein</fullName>
    </recommendedName>
</protein>
<dbReference type="STRING" id="61424.A0A2T9YFU2"/>
<reference evidence="4 5" key="1">
    <citation type="journal article" date="2018" name="MBio">
        <title>Comparative Genomics Reveals the Core Gene Toolbox for the Fungus-Insect Symbiosis.</title>
        <authorList>
            <person name="Wang Y."/>
            <person name="Stata M."/>
            <person name="Wang W."/>
            <person name="Stajich J.E."/>
            <person name="White M.M."/>
            <person name="Moncalvo J.M."/>
        </authorList>
    </citation>
    <scope>NUCLEOTIDE SEQUENCE [LARGE SCALE GENOMIC DNA]</scope>
    <source>
        <strain evidence="4 5">AUS-77-4</strain>
    </source>
</reference>
<sequence length="300" mass="33955">MSNKRVNDSVPSDRQKKKSYFKSKASKNLFFLEIITDEQVQAGMGLVVGMTGFYITSEKGRERKSVKEVISLLSKNVEKMYPEQSIYADQKETDQKETVKDETAKDEKKEKKTLDSIEDMVKAELEEMKKPKRRSIFEPIYTSMACVSFISCPKSINVVDLIKKIMVDTATERKKDTRYTSRIVPIQTTCPANLSSISESVKAIGSPLVDFPNSTFMVVAKIRNNGNITKEEITTSLGTMFSSHKVDLNNPDFSIIVEVFRGNCIISILPDYMKLRKYNVTSLFSDGFAQPKPSVNEKTE</sequence>
<accession>A0A2T9YFU2</accession>
<dbReference type="AlphaFoldDB" id="A0A2T9YFU2"/>
<feature type="domain" description="THUMP" evidence="3">
    <location>
        <begin position="168"/>
        <end position="270"/>
    </location>
</feature>
<dbReference type="InterPro" id="IPR040183">
    <property type="entry name" value="THUMPD1-like"/>
</dbReference>
<dbReference type="PANTHER" id="PTHR13452:SF10">
    <property type="entry name" value="THUMP DOMAIN-CONTAINING PROTEIN 1"/>
    <property type="match status" value="1"/>
</dbReference>
<gene>
    <name evidence="4" type="ORF">BB559_004250</name>
</gene>
<dbReference type="CDD" id="cd11717">
    <property type="entry name" value="THUMP_THUMPD1_like"/>
    <property type="match status" value="1"/>
</dbReference>
<dbReference type="PANTHER" id="PTHR13452">
    <property type="entry name" value="THUMP DOMAIN CONTAINING PROTEIN 1-RELATED"/>
    <property type="match status" value="1"/>
</dbReference>
<evidence type="ECO:0000313" key="5">
    <source>
        <dbReference type="Proteomes" id="UP000245699"/>
    </source>
</evidence>
<feature type="compositionally biased region" description="Basic and acidic residues" evidence="2">
    <location>
        <begin position="89"/>
        <end position="111"/>
    </location>
</feature>
<dbReference type="OrthoDB" id="367221at2759"/>
<dbReference type="Gene3D" id="3.30.2300.10">
    <property type="entry name" value="THUMP superfamily"/>
    <property type="match status" value="1"/>
</dbReference>
<dbReference type="EMBL" id="MBFT01000434">
    <property type="protein sequence ID" value="PVU91212.1"/>
    <property type="molecule type" value="Genomic_DNA"/>
</dbReference>
<name>A0A2T9YFU2_9FUNG</name>